<dbReference type="OrthoDB" id="10452603at2759"/>
<name>A0A077Z7Z6_TRITR</name>
<organism evidence="2 3">
    <name type="scientific">Trichuris trichiura</name>
    <name type="common">Whipworm</name>
    <name type="synonym">Trichocephalus trichiurus</name>
    <dbReference type="NCBI Taxonomy" id="36087"/>
    <lineage>
        <taxon>Eukaryota</taxon>
        <taxon>Metazoa</taxon>
        <taxon>Ecdysozoa</taxon>
        <taxon>Nematoda</taxon>
        <taxon>Enoplea</taxon>
        <taxon>Dorylaimia</taxon>
        <taxon>Trichinellida</taxon>
        <taxon>Trichuridae</taxon>
        <taxon>Trichuris</taxon>
    </lineage>
</organism>
<feature type="compositionally biased region" description="Basic and acidic residues" evidence="1">
    <location>
        <begin position="176"/>
        <end position="186"/>
    </location>
</feature>
<gene>
    <name evidence="2" type="ORF">TTRE_0000486701</name>
</gene>
<accession>A0A077Z7Z6</accession>
<protein>
    <submittedName>
        <fullName evidence="2">Uncharacterized protein</fullName>
    </submittedName>
</protein>
<feature type="region of interest" description="Disordered" evidence="1">
    <location>
        <begin position="150"/>
        <end position="186"/>
    </location>
</feature>
<evidence type="ECO:0000313" key="2">
    <source>
        <dbReference type="EMBL" id="CDW56587.1"/>
    </source>
</evidence>
<evidence type="ECO:0000313" key="3">
    <source>
        <dbReference type="Proteomes" id="UP000030665"/>
    </source>
</evidence>
<reference evidence="2" key="1">
    <citation type="submission" date="2014-01" db="EMBL/GenBank/DDBJ databases">
        <authorList>
            <person name="Aslett M."/>
        </authorList>
    </citation>
    <scope>NUCLEOTIDE SEQUENCE</scope>
</reference>
<feature type="compositionally biased region" description="Polar residues" evidence="1">
    <location>
        <begin position="96"/>
        <end position="106"/>
    </location>
</feature>
<reference evidence="2" key="2">
    <citation type="submission" date="2014-03" db="EMBL/GenBank/DDBJ databases">
        <title>The whipworm genome and dual-species transcriptomics of an intimate host-pathogen interaction.</title>
        <authorList>
            <person name="Foth B.J."/>
            <person name="Tsai I.J."/>
            <person name="Reid A.J."/>
            <person name="Bancroft A.J."/>
            <person name="Nichol S."/>
            <person name="Tracey A."/>
            <person name="Holroyd N."/>
            <person name="Cotton J.A."/>
            <person name="Stanley E.J."/>
            <person name="Zarowiecki M."/>
            <person name="Liu J.Z."/>
            <person name="Huckvale T."/>
            <person name="Cooper P.J."/>
            <person name="Grencis R.K."/>
            <person name="Berriman M."/>
        </authorList>
    </citation>
    <scope>NUCLEOTIDE SEQUENCE [LARGE SCALE GENOMIC DNA]</scope>
</reference>
<proteinExistence type="predicted"/>
<dbReference type="EMBL" id="HG806057">
    <property type="protein sequence ID" value="CDW56587.1"/>
    <property type="molecule type" value="Genomic_DNA"/>
</dbReference>
<feature type="compositionally biased region" description="Polar residues" evidence="1">
    <location>
        <begin position="150"/>
        <end position="159"/>
    </location>
</feature>
<feature type="compositionally biased region" description="Acidic residues" evidence="1">
    <location>
        <begin position="413"/>
        <end position="422"/>
    </location>
</feature>
<dbReference type="Proteomes" id="UP000030665">
    <property type="component" value="Unassembled WGS sequence"/>
</dbReference>
<dbReference type="AlphaFoldDB" id="A0A077Z7Z6"/>
<feature type="region of interest" description="Disordered" evidence="1">
    <location>
        <begin position="407"/>
        <end position="438"/>
    </location>
</feature>
<keyword evidence="3" id="KW-1185">Reference proteome</keyword>
<feature type="region of interest" description="Disordered" evidence="1">
    <location>
        <begin position="252"/>
        <end position="271"/>
    </location>
</feature>
<evidence type="ECO:0000256" key="1">
    <source>
        <dbReference type="SAM" id="MobiDB-lite"/>
    </source>
</evidence>
<sequence>MLLGFTVDDLNSKSILIAVIPNWPSSEDELEQGRVAQLSPILTDLDITKESERERRLSTNEFLNMGFCYSTEGLPYSECEETKEDSVNSLMKQSFNNRDQAGSCSGHSEPENNMEGNAQEDSMEVDNDASIPARSYAAVTFAKPIDSDVSLTKGASRTSAKVEEESPMSILQSEKGVNKSEKPETKDRYEHLPSWLSDYSSEDSFDFAPHKNSHCFEAYYGNNGSESDDCSVEALMAYNNICKSSLEGDEKKCLPRDNSSDDPKNIDSIKIESDFKADNSVTSEKMSQKANAENSNGQIFCATREEVNCNELTHRDPTEVDMANDSMITECSEQNLVTPSDAGRVCSKTDLNHSEACNDAAGEQETAAEMYDEHEDPNGHQSFGQYSGEYAHNPYSFDYDGHPYYYGSFITESDQDEPNEEYSDSHDQESGNKGNTMC</sequence>
<feature type="region of interest" description="Disordered" evidence="1">
    <location>
        <begin position="96"/>
        <end position="121"/>
    </location>
</feature>